<evidence type="ECO:0000259" key="3">
    <source>
        <dbReference type="Pfam" id="PF03703"/>
    </source>
</evidence>
<dbReference type="AlphaFoldDB" id="A0A8J3Y3Q3"/>
<keyword evidence="2" id="KW-0812">Transmembrane</keyword>
<dbReference type="EMBL" id="BOOY01000001">
    <property type="protein sequence ID" value="GIJ00887.1"/>
    <property type="molecule type" value="Genomic_DNA"/>
</dbReference>
<dbReference type="Pfam" id="PF03703">
    <property type="entry name" value="bPH_2"/>
    <property type="match status" value="1"/>
</dbReference>
<evidence type="ECO:0000313" key="4">
    <source>
        <dbReference type="EMBL" id="GIJ00887.1"/>
    </source>
</evidence>
<dbReference type="PANTHER" id="PTHR37938:SF1">
    <property type="entry name" value="BLL0215 PROTEIN"/>
    <property type="match status" value="1"/>
</dbReference>
<dbReference type="PANTHER" id="PTHR37938">
    <property type="entry name" value="BLL0215 PROTEIN"/>
    <property type="match status" value="1"/>
</dbReference>
<feature type="region of interest" description="Disordered" evidence="1">
    <location>
        <begin position="160"/>
        <end position="189"/>
    </location>
</feature>
<feature type="transmembrane region" description="Helical" evidence="2">
    <location>
        <begin position="54"/>
        <end position="73"/>
    </location>
</feature>
<reference evidence="4" key="1">
    <citation type="submission" date="2021-01" db="EMBL/GenBank/DDBJ databases">
        <title>Whole genome shotgun sequence of Spirilliplanes yamanashiensis NBRC 15828.</title>
        <authorList>
            <person name="Komaki H."/>
            <person name="Tamura T."/>
        </authorList>
    </citation>
    <scope>NUCLEOTIDE SEQUENCE</scope>
    <source>
        <strain evidence="4">NBRC 15828</strain>
    </source>
</reference>
<accession>A0A8J3Y3Q3</accession>
<feature type="transmembrane region" description="Helical" evidence="2">
    <location>
        <begin position="29"/>
        <end position="48"/>
    </location>
</feature>
<protein>
    <recommendedName>
        <fullName evidence="3">YdbS-like PH domain-containing protein</fullName>
    </recommendedName>
</protein>
<evidence type="ECO:0000256" key="2">
    <source>
        <dbReference type="SAM" id="Phobius"/>
    </source>
</evidence>
<organism evidence="4 5">
    <name type="scientific">Spirilliplanes yamanashiensis</name>
    <dbReference type="NCBI Taxonomy" id="42233"/>
    <lineage>
        <taxon>Bacteria</taxon>
        <taxon>Bacillati</taxon>
        <taxon>Actinomycetota</taxon>
        <taxon>Actinomycetes</taxon>
        <taxon>Micromonosporales</taxon>
        <taxon>Micromonosporaceae</taxon>
        <taxon>Spirilliplanes</taxon>
    </lineage>
</organism>
<feature type="domain" description="YdbS-like PH" evidence="3">
    <location>
        <begin position="78"/>
        <end position="151"/>
    </location>
</feature>
<gene>
    <name evidence="4" type="ORF">Sya03_02390</name>
</gene>
<dbReference type="RefSeq" id="WP_203936202.1">
    <property type="nucleotide sequence ID" value="NZ_BAAAGJ010000024.1"/>
</dbReference>
<keyword evidence="5" id="KW-1185">Reference proteome</keyword>
<evidence type="ECO:0000313" key="5">
    <source>
        <dbReference type="Proteomes" id="UP000652013"/>
    </source>
</evidence>
<keyword evidence="2" id="KW-0472">Membrane</keyword>
<sequence>MSFPEDALTAKEEVALHTRPHAITAVRPVLAIVLAVAVVAGVWVVLPANEGGRFAGLFVTTVGLLLAVSKGVWPLVVWRCRHWVFTNERVLIQEGVLRRERRDLPLAKIVDHGLRQGILDRLLGTGTLRLDTAGDDGPELLVRMPGVVRAQTLLYALIEGAPRDEEDEDDDELEVEPEPPRRALPWRRG</sequence>
<evidence type="ECO:0000256" key="1">
    <source>
        <dbReference type="SAM" id="MobiDB-lite"/>
    </source>
</evidence>
<dbReference type="Proteomes" id="UP000652013">
    <property type="component" value="Unassembled WGS sequence"/>
</dbReference>
<dbReference type="InterPro" id="IPR005182">
    <property type="entry name" value="YdbS-like_PH"/>
</dbReference>
<name>A0A8J3Y3Q3_9ACTN</name>
<keyword evidence="2" id="KW-1133">Transmembrane helix</keyword>
<feature type="compositionally biased region" description="Acidic residues" evidence="1">
    <location>
        <begin position="164"/>
        <end position="177"/>
    </location>
</feature>
<proteinExistence type="predicted"/>
<comment type="caution">
    <text evidence="4">The sequence shown here is derived from an EMBL/GenBank/DDBJ whole genome shotgun (WGS) entry which is preliminary data.</text>
</comment>